<keyword evidence="4" id="KW-0206">Cytoskeleton</keyword>
<dbReference type="SMART" id="SM00676">
    <property type="entry name" value="DM10"/>
    <property type="match status" value="1"/>
</dbReference>
<dbReference type="GO" id="GO:0016301">
    <property type="term" value="F:kinase activity"/>
    <property type="evidence" value="ECO:0007669"/>
    <property type="project" value="UniProtKB-KW"/>
</dbReference>
<dbReference type="PROSITE" id="PS51374">
    <property type="entry name" value="NDPK_LIKE"/>
    <property type="match status" value="2"/>
</dbReference>
<dbReference type="VEuPathDB" id="GiardiaDB:SS50377_24156"/>
<dbReference type="Gene3D" id="3.30.70.141">
    <property type="entry name" value="Nucleoside diphosphate kinase-like domain"/>
    <property type="match status" value="2"/>
</dbReference>
<dbReference type="AlphaFoldDB" id="V6LXQ7"/>
<reference evidence="9" key="2">
    <citation type="submission" date="2020-12" db="EMBL/GenBank/DDBJ databases">
        <title>New Spironucleus salmonicida genome in near-complete chromosomes.</title>
        <authorList>
            <person name="Xu F."/>
            <person name="Kurt Z."/>
            <person name="Jimenez-Gonzalez A."/>
            <person name="Astvaldsson A."/>
            <person name="Andersson J.O."/>
            <person name="Svard S.G."/>
        </authorList>
    </citation>
    <scope>NUCLEOTIDE SEQUENCE</scope>
    <source>
        <strain evidence="9">ATCC 50377</strain>
    </source>
</reference>
<evidence type="ECO:0000313" key="8">
    <source>
        <dbReference type="EMBL" id="EST49033.1"/>
    </source>
</evidence>
<gene>
    <name evidence="8" type="ORF">SS50377_10731</name>
    <name evidence="9" type="ORF">SS50377_24156</name>
</gene>
<keyword evidence="8" id="KW-0808">Transferase</keyword>
<evidence type="ECO:0000259" key="7">
    <source>
        <dbReference type="PROSITE" id="PS51336"/>
    </source>
</evidence>
<dbReference type="InterPro" id="IPR034907">
    <property type="entry name" value="NDK-like_dom"/>
</dbReference>
<organism evidence="8">
    <name type="scientific">Spironucleus salmonicida</name>
    <dbReference type="NCBI Taxonomy" id="348837"/>
    <lineage>
        <taxon>Eukaryota</taxon>
        <taxon>Metamonada</taxon>
        <taxon>Diplomonadida</taxon>
        <taxon>Hexamitidae</taxon>
        <taxon>Hexamitinae</taxon>
        <taxon>Spironucleus</taxon>
    </lineage>
</organism>
<dbReference type="PANTHER" id="PTHR43109:SF2">
    <property type="entry name" value="NUCLEOSIDE DIPHOSPHATE KINASE 7"/>
    <property type="match status" value="1"/>
</dbReference>
<comment type="caution">
    <text evidence="6">Lacks conserved residue(s) required for the propagation of feature annotation.</text>
</comment>
<dbReference type="InterPro" id="IPR036850">
    <property type="entry name" value="NDK-like_dom_sf"/>
</dbReference>
<proteinExistence type="inferred from homology"/>
<evidence type="ECO:0000256" key="6">
    <source>
        <dbReference type="PROSITE-ProRule" id="PRU00706"/>
    </source>
</evidence>
<comment type="similarity">
    <text evidence="6">Belongs to the NDK family.</text>
</comment>
<accession>V6LXQ7</accession>
<dbReference type="EMBL" id="KI545966">
    <property type="protein sequence ID" value="EST49033.1"/>
    <property type="molecule type" value="Genomic_DNA"/>
</dbReference>
<sequence>MSFTQTVKIDPRHSTAQDATPLCFNSSWYDKLADKDRPYIIRIFVETQEIEIMDVTNKRVFLKRSPYPELDLTRFAPGNAVTIHGRQHNIIQYANIFTSNKLSADNEKCFAIIKPHAVKNLKVLSDVVDALRVNQLSFERIQLSYLERKHAEFVYSQHQNQSYFTQLVDSLVGNAIFFEIRGFGCIEKFKNIIGPRDPAQCAQNQLRKKYGIDQISNAFVSFDTEAQALQAINYLFQLRPISAPQVAEKTVVVILTPQKSAEIIDFILDRTKLSVSGIHAAIPTAADIQELMISYNGVIPCYKEYCDRMDDGICIAIEFEGPNAVKEMREICGPFDPEIARVLKPDSVRAKFGVDIVDNAVFITDIEEEAEIHSDFWFRVVE</sequence>
<keyword evidence="8" id="KW-0418">Kinase</keyword>
<dbReference type="Proteomes" id="UP000018208">
    <property type="component" value="Unassembled WGS sequence"/>
</dbReference>
<evidence type="ECO:0000256" key="3">
    <source>
        <dbReference type="ARBA" id="ARBA00022490"/>
    </source>
</evidence>
<protein>
    <submittedName>
        <fullName evidence="8">Nucleoside diphosphate kinase</fullName>
    </submittedName>
</protein>
<dbReference type="PROSITE" id="PS51336">
    <property type="entry name" value="DM10"/>
    <property type="match status" value="1"/>
</dbReference>
<evidence type="ECO:0000256" key="5">
    <source>
        <dbReference type="ARBA" id="ARBA00023273"/>
    </source>
</evidence>
<feature type="domain" description="DM10" evidence="7">
    <location>
        <begin position="18"/>
        <end position="106"/>
    </location>
</feature>
<dbReference type="SUPFAM" id="SSF54919">
    <property type="entry name" value="Nucleoside diphosphate kinase, NDK"/>
    <property type="match status" value="2"/>
</dbReference>
<evidence type="ECO:0000313" key="10">
    <source>
        <dbReference type="Proteomes" id="UP000018208"/>
    </source>
</evidence>
<dbReference type="PANTHER" id="PTHR43109">
    <property type="entry name" value="NUCLEOSIDE DIPHOSPHATE KINASE 7"/>
    <property type="match status" value="1"/>
</dbReference>
<dbReference type="InterPro" id="IPR006602">
    <property type="entry name" value="DM10_dom"/>
</dbReference>
<evidence type="ECO:0000313" key="9">
    <source>
        <dbReference type="EMBL" id="KAH0574209.1"/>
    </source>
</evidence>
<keyword evidence="5" id="KW-0966">Cell projection</keyword>
<comment type="subcellular location">
    <subcellularLocation>
        <location evidence="1">Cell projection</location>
        <location evidence="1">Cilium</location>
    </subcellularLocation>
    <subcellularLocation>
        <location evidence="2">Cytoplasm</location>
        <location evidence="2">Cytoskeleton</location>
    </subcellularLocation>
</comment>
<reference evidence="8 9" key="1">
    <citation type="journal article" date="2014" name="PLoS Genet.">
        <title>The Genome of Spironucleus salmonicida Highlights a Fish Pathogen Adapted to Fluctuating Environments.</title>
        <authorList>
            <person name="Xu F."/>
            <person name="Jerlstrom-Hultqvist J."/>
            <person name="Einarsson E."/>
            <person name="Astvaldsson A."/>
            <person name="Svard S.G."/>
            <person name="Andersson J.O."/>
        </authorList>
    </citation>
    <scope>NUCLEOTIDE SEQUENCE</scope>
    <source>
        <strain evidence="9">ATCC 50377</strain>
    </source>
</reference>
<keyword evidence="3" id="KW-0963">Cytoplasm</keyword>
<dbReference type="EMBL" id="AUWU02000004">
    <property type="protein sequence ID" value="KAH0574209.1"/>
    <property type="molecule type" value="Genomic_DNA"/>
</dbReference>
<dbReference type="GO" id="GO:0005879">
    <property type="term" value="C:axonemal microtubule"/>
    <property type="evidence" value="ECO:0007669"/>
    <property type="project" value="TreeGrafter"/>
</dbReference>
<dbReference type="SMART" id="SM00562">
    <property type="entry name" value="NDK"/>
    <property type="match status" value="1"/>
</dbReference>
<dbReference type="OrthoDB" id="270127at2759"/>
<name>V6LXQ7_9EUKA</name>
<evidence type="ECO:0000256" key="1">
    <source>
        <dbReference type="ARBA" id="ARBA00004138"/>
    </source>
</evidence>
<keyword evidence="10" id="KW-1185">Reference proteome</keyword>
<evidence type="ECO:0000256" key="4">
    <source>
        <dbReference type="ARBA" id="ARBA00023212"/>
    </source>
</evidence>
<evidence type="ECO:0000256" key="2">
    <source>
        <dbReference type="ARBA" id="ARBA00004245"/>
    </source>
</evidence>
<dbReference type="Pfam" id="PF00334">
    <property type="entry name" value="NDK"/>
    <property type="match status" value="2"/>
</dbReference>